<evidence type="ECO:0000313" key="1">
    <source>
        <dbReference type="EnsemblPlants" id="KQL23832"/>
    </source>
</evidence>
<reference evidence="1" key="2">
    <citation type="submission" date="2018-08" db="UniProtKB">
        <authorList>
            <consortium name="EnsemblPlants"/>
        </authorList>
    </citation>
    <scope>IDENTIFICATION</scope>
    <source>
        <strain evidence="1">Yugu1</strain>
    </source>
</reference>
<dbReference type="Gramene" id="KQL23832">
    <property type="protein sequence ID" value="KQL23832"/>
    <property type="gene ID" value="SETIT_033074mg"/>
</dbReference>
<dbReference type="HOGENOM" id="CLU_2765473_0_0_1"/>
<organism evidence="1 2">
    <name type="scientific">Setaria italica</name>
    <name type="common">Foxtail millet</name>
    <name type="synonym">Panicum italicum</name>
    <dbReference type="NCBI Taxonomy" id="4555"/>
    <lineage>
        <taxon>Eukaryota</taxon>
        <taxon>Viridiplantae</taxon>
        <taxon>Streptophyta</taxon>
        <taxon>Embryophyta</taxon>
        <taxon>Tracheophyta</taxon>
        <taxon>Spermatophyta</taxon>
        <taxon>Magnoliopsida</taxon>
        <taxon>Liliopsida</taxon>
        <taxon>Poales</taxon>
        <taxon>Poaceae</taxon>
        <taxon>PACMAD clade</taxon>
        <taxon>Panicoideae</taxon>
        <taxon>Panicodae</taxon>
        <taxon>Paniceae</taxon>
        <taxon>Cenchrinae</taxon>
        <taxon>Setaria</taxon>
    </lineage>
</organism>
<dbReference type="Proteomes" id="UP000004995">
    <property type="component" value="Unassembled WGS sequence"/>
</dbReference>
<sequence>PITRSRARKLQQEVNSLLTKFDYHTNENFILPKCSTFVLLRFTHIGAAAGLKETSYTEKETSHAEAEPSH</sequence>
<proteinExistence type="predicted"/>
<protein>
    <submittedName>
        <fullName evidence="1">Uncharacterized protein</fullName>
    </submittedName>
</protein>
<reference evidence="2" key="1">
    <citation type="journal article" date="2012" name="Nat. Biotechnol.">
        <title>Reference genome sequence of the model plant Setaria.</title>
        <authorList>
            <person name="Bennetzen J.L."/>
            <person name="Schmutz J."/>
            <person name="Wang H."/>
            <person name="Percifield R."/>
            <person name="Hawkins J."/>
            <person name="Pontaroli A.C."/>
            <person name="Estep M."/>
            <person name="Feng L."/>
            <person name="Vaughn J.N."/>
            <person name="Grimwood J."/>
            <person name="Jenkins J."/>
            <person name="Barry K."/>
            <person name="Lindquist E."/>
            <person name="Hellsten U."/>
            <person name="Deshpande S."/>
            <person name="Wang X."/>
            <person name="Wu X."/>
            <person name="Mitros T."/>
            <person name="Triplett J."/>
            <person name="Yang X."/>
            <person name="Ye C.Y."/>
            <person name="Mauro-Herrera M."/>
            <person name="Wang L."/>
            <person name="Li P."/>
            <person name="Sharma M."/>
            <person name="Sharma R."/>
            <person name="Ronald P.C."/>
            <person name="Panaud O."/>
            <person name="Kellogg E.A."/>
            <person name="Brutnell T.P."/>
            <person name="Doust A.N."/>
            <person name="Tuskan G.A."/>
            <person name="Rokhsar D."/>
            <person name="Devos K.M."/>
        </authorList>
    </citation>
    <scope>NUCLEOTIDE SEQUENCE [LARGE SCALE GENOMIC DNA]</scope>
    <source>
        <strain evidence="2">cv. Yugu1</strain>
    </source>
</reference>
<evidence type="ECO:0000313" key="2">
    <source>
        <dbReference type="Proteomes" id="UP000004995"/>
    </source>
</evidence>
<dbReference type="AlphaFoldDB" id="K4A2H6"/>
<accession>K4A2H6</accession>
<dbReference type="EnsemblPlants" id="KQL23832">
    <property type="protein sequence ID" value="KQL23832"/>
    <property type="gene ID" value="SETIT_033074mg"/>
</dbReference>
<dbReference type="InParanoid" id="K4A2H6"/>
<keyword evidence="2" id="KW-1185">Reference proteome</keyword>
<dbReference type="EMBL" id="AGNK02000943">
    <property type="status" value="NOT_ANNOTATED_CDS"/>
    <property type="molecule type" value="Genomic_DNA"/>
</dbReference>
<name>K4A2H6_SETIT</name>